<evidence type="ECO:0000313" key="13">
    <source>
        <dbReference type="EMBL" id="KAJ2003868.1"/>
    </source>
</evidence>
<evidence type="ECO:0000256" key="6">
    <source>
        <dbReference type="ARBA" id="ARBA00022722"/>
    </source>
</evidence>
<keyword evidence="6" id="KW-0540">Nuclease</keyword>
<dbReference type="Proteomes" id="UP001150907">
    <property type="component" value="Unassembled WGS sequence"/>
</dbReference>
<evidence type="ECO:0000259" key="12">
    <source>
        <dbReference type="Pfam" id="PF12706"/>
    </source>
</evidence>
<evidence type="ECO:0000256" key="3">
    <source>
        <dbReference type="ARBA" id="ARBA00007823"/>
    </source>
</evidence>
<dbReference type="EC" id="3.1.26.11" evidence="4"/>
<dbReference type="GO" id="GO:1990180">
    <property type="term" value="P:mitochondrial tRNA 3'-end processing"/>
    <property type="evidence" value="ECO:0007669"/>
    <property type="project" value="TreeGrafter"/>
</dbReference>
<dbReference type="SUPFAM" id="SSF56281">
    <property type="entry name" value="Metallo-hydrolase/oxidoreductase"/>
    <property type="match status" value="1"/>
</dbReference>
<proteinExistence type="inferred from homology"/>
<keyword evidence="7" id="KW-0479">Metal-binding</keyword>
<dbReference type="GO" id="GO:0046872">
    <property type="term" value="F:metal ion binding"/>
    <property type="evidence" value="ECO:0007669"/>
    <property type="project" value="UniProtKB-KW"/>
</dbReference>
<feature type="non-terminal residue" evidence="13">
    <location>
        <position position="1"/>
    </location>
</feature>
<keyword evidence="8" id="KW-0255">Endonuclease</keyword>
<comment type="similarity">
    <text evidence="3">Belongs to the RNase Z family.</text>
</comment>
<keyword evidence="5" id="KW-0819">tRNA processing</keyword>
<comment type="cofactor">
    <cofactor evidence="2">
        <name>Zn(2+)</name>
        <dbReference type="ChEBI" id="CHEBI:29105"/>
    </cofactor>
</comment>
<feature type="compositionally biased region" description="Basic residues" evidence="11">
    <location>
        <begin position="359"/>
        <end position="371"/>
    </location>
</feature>
<comment type="catalytic activity">
    <reaction evidence="1">
        <text>Endonucleolytic cleavage of RNA, removing extra 3' nucleotides from tRNA precursor, generating 3' termini of tRNAs. A 3'-hydroxy group is left at the tRNA terminus and a 5'-phosphoryl group is left at the trailer molecule.</text>
        <dbReference type="EC" id="3.1.26.11"/>
    </reaction>
</comment>
<evidence type="ECO:0000313" key="14">
    <source>
        <dbReference type="Proteomes" id="UP001150907"/>
    </source>
</evidence>
<dbReference type="InterPro" id="IPR001279">
    <property type="entry name" value="Metallo-B-lactamas"/>
</dbReference>
<organism evidence="13 14">
    <name type="scientific">Coemansia thaxteri</name>
    <dbReference type="NCBI Taxonomy" id="2663907"/>
    <lineage>
        <taxon>Eukaryota</taxon>
        <taxon>Fungi</taxon>
        <taxon>Fungi incertae sedis</taxon>
        <taxon>Zoopagomycota</taxon>
        <taxon>Kickxellomycotina</taxon>
        <taxon>Kickxellomycetes</taxon>
        <taxon>Kickxellales</taxon>
        <taxon>Kickxellaceae</taxon>
        <taxon>Coemansia</taxon>
    </lineage>
</organism>
<dbReference type="InterPro" id="IPR036866">
    <property type="entry name" value="RibonucZ/Hydroxyglut_hydro"/>
</dbReference>
<evidence type="ECO:0000256" key="7">
    <source>
        <dbReference type="ARBA" id="ARBA00022723"/>
    </source>
</evidence>
<evidence type="ECO:0000256" key="1">
    <source>
        <dbReference type="ARBA" id="ARBA00000402"/>
    </source>
</evidence>
<reference evidence="13" key="1">
    <citation type="submission" date="2022-07" db="EMBL/GenBank/DDBJ databases">
        <title>Phylogenomic reconstructions and comparative analyses of Kickxellomycotina fungi.</title>
        <authorList>
            <person name="Reynolds N.K."/>
            <person name="Stajich J.E."/>
            <person name="Barry K."/>
            <person name="Grigoriev I.V."/>
            <person name="Crous P."/>
            <person name="Smith M.E."/>
        </authorList>
    </citation>
    <scope>NUCLEOTIDE SEQUENCE</scope>
    <source>
        <strain evidence="13">IMI 214461</strain>
    </source>
</reference>
<dbReference type="InterPro" id="IPR047151">
    <property type="entry name" value="RNZ2-like"/>
</dbReference>
<evidence type="ECO:0000256" key="2">
    <source>
        <dbReference type="ARBA" id="ARBA00001947"/>
    </source>
</evidence>
<evidence type="ECO:0000256" key="4">
    <source>
        <dbReference type="ARBA" id="ARBA00012477"/>
    </source>
</evidence>
<dbReference type="Pfam" id="PF12706">
    <property type="entry name" value="Lactamase_B_2"/>
    <property type="match status" value="1"/>
</dbReference>
<comment type="caution">
    <text evidence="13">The sequence shown here is derived from an EMBL/GenBank/DDBJ whole genome shotgun (WGS) entry which is preliminary data.</text>
</comment>
<evidence type="ECO:0000256" key="11">
    <source>
        <dbReference type="SAM" id="MobiDB-lite"/>
    </source>
</evidence>
<dbReference type="GO" id="GO:0042781">
    <property type="term" value="F:3'-tRNA processing endoribonuclease activity"/>
    <property type="evidence" value="ECO:0007669"/>
    <property type="project" value="UniProtKB-EC"/>
</dbReference>
<keyword evidence="14" id="KW-1185">Reference proteome</keyword>
<evidence type="ECO:0000256" key="10">
    <source>
        <dbReference type="ARBA" id="ARBA00022833"/>
    </source>
</evidence>
<dbReference type="PANTHER" id="PTHR12553:SF49">
    <property type="entry name" value="ZINC PHOSPHODIESTERASE ELAC PROTEIN 2"/>
    <property type="match status" value="1"/>
</dbReference>
<keyword evidence="9" id="KW-0378">Hydrolase</keyword>
<dbReference type="PANTHER" id="PTHR12553">
    <property type="entry name" value="ZINC PHOSPHODIESTERASE ELAC PROTEIN 2"/>
    <property type="match status" value="1"/>
</dbReference>
<dbReference type="OrthoDB" id="5591839at2759"/>
<dbReference type="AlphaFoldDB" id="A0A9W8BI25"/>
<evidence type="ECO:0000256" key="8">
    <source>
        <dbReference type="ARBA" id="ARBA00022759"/>
    </source>
</evidence>
<feature type="region of interest" description="Disordered" evidence="11">
    <location>
        <begin position="340"/>
        <end position="371"/>
    </location>
</feature>
<gene>
    <name evidence="13" type="ORF">H4R26_002824</name>
</gene>
<protein>
    <recommendedName>
        <fullName evidence="4">ribonuclease Z</fullName>
        <ecNumber evidence="4">3.1.26.11</ecNumber>
    </recommendedName>
</protein>
<evidence type="ECO:0000256" key="5">
    <source>
        <dbReference type="ARBA" id="ARBA00022694"/>
    </source>
</evidence>
<name>A0A9W8BI25_9FUNG</name>
<evidence type="ECO:0000256" key="9">
    <source>
        <dbReference type="ARBA" id="ARBA00022801"/>
    </source>
</evidence>
<dbReference type="GO" id="GO:0005739">
    <property type="term" value="C:mitochondrion"/>
    <property type="evidence" value="ECO:0007669"/>
    <property type="project" value="TreeGrafter"/>
</dbReference>
<feature type="domain" description="Metallo-beta-lactamase" evidence="12">
    <location>
        <begin position="4"/>
        <end position="198"/>
    </location>
</feature>
<keyword evidence="10" id="KW-0862">Zinc</keyword>
<accession>A0A9W8BI25</accession>
<dbReference type="EMBL" id="JANBQF010000190">
    <property type="protein sequence ID" value="KAJ2003868.1"/>
    <property type="molecule type" value="Genomic_DNA"/>
</dbReference>
<sequence length="371" mass="40447">LLYISHMHADHHLGAIMLLREWNQLTKAGAVRSRMTIVAPARFWTWLCDYSGVEDIGLERLDFVCCHDLRISLDSSLGGAYANAERFLGISGKVERLVSELGLVDIKTCSVVHCPWAYGLSLTHSSGWKLVYSGDTRPCASLVALGRAGQQPPTILLHEATHSDDLLEDAKAKRHTTVSEAVAMALGMGAENLLMTHFSQRCLSLPRWDRANVQAVYLPRYGRLANGPGTMANGAAVSDSASAMDTAEEEEPEEVAEKLATLDDVSAAKKELMLELAESLSESSAVSDCEQQRGLLGDLKVASAVDLSAYAPSDIARYRANTHRLQKALRAELQLFIAEQESSSDDEDEASKQSENKPAKSKGPKPKHKTM</sequence>
<dbReference type="Gene3D" id="3.60.15.10">
    <property type="entry name" value="Ribonuclease Z/Hydroxyacylglutathione hydrolase-like"/>
    <property type="match status" value="1"/>
</dbReference>